<dbReference type="STRING" id="399497.BW733_03740"/>
<dbReference type="AlphaFoldDB" id="A0A1Q2CVG4"/>
<evidence type="ECO:0000313" key="8">
    <source>
        <dbReference type="EMBL" id="AQP50077.1"/>
    </source>
</evidence>
<organism evidence="8 9">
    <name type="scientific">Tessaracoccus flavescens</name>
    <dbReference type="NCBI Taxonomy" id="399497"/>
    <lineage>
        <taxon>Bacteria</taxon>
        <taxon>Bacillati</taxon>
        <taxon>Actinomycetota</taxon>
        <taxon>Actinomycetes</taxon>
        <taxon>Propionibacteriales</taxon>
        <taxon>Propionibacteriaceae</taxon>
        <taxon>Tessaracoccus</taxon>
    </lineage>
</organism>
<dbReference type="SUPFAM" id="SSF103473">
    <property type="entry name" value="MFS general substrate transporter"/>
    <property type="match status" value="1"/>
</dbReference>
<keyword evidence="4 7" id="KW-1133">Transmembrane helix</keyword>
<evidence type="ECO:0000256" key="7">
    <source>
        <dbReference type="SAM" id="Phobius"/>
    </source>
</evidence>
<feature type="transmembrane region" description="Helical" evidence="7">
    <location>
        <begin position="45"/>
        <end position="65"/>
    </location>
</feature>
<keyword evidence="3 7" id="KW-0812">Transmembrane</keyword>
<dbReference type="PANTHER" id="PTHR23513">
    <property type="entry name" value="INTEGRAL MEMBRANE EFFLUX PROTEIN-RELATED"/>
    <property type="match status" value="1"/>
</dbReference>
<gene>
    <name evidence="8" type="ORF">BW733_03740</name>
</gene>
<feature type="transmembrane region" description="Helical" evidence="7">
    <location>
        <begin position="18"/>
        <end position="39"/>
    </location>
</feature>
<dbReference type="OrthoDB" id="9815525at2"/>
<keyword evidence="5 7" id="KW-0472">Membrane</keyword>
<feature type="compositionally biased region" description="Low complexity" evidence="6">
    <location>
        <begin position="128"/>
        <end position="146"/>
    </location>
</feature>
<evidence type="ECO:0000256" key="3">
    <source>
        <dbReference type="ARBA" id="ARBA00022692"/>
    </source>
</evidence>
<sequence>MIGLIAGVYADRWRRKPLLVVSSLGRALCLAAIPLLWLLDALSSWVLALLLVGYGSFAVFGFAATQSILPTLVERRDLVKANSRLDQSDTAAQTLGPVVGGGLVAGLGAPLAIAVDAVSTSSTPSSTRAQGRRTAQGDRGAATTRRAGARWDRLDVPPRDPRPVRHLHPHLVPG</sequence>
<evidence type="ECO:0000256" key="1">
    <source>
        <dbReference type="ARBA" id="ARBA00004651"/>
    </source>
</evidence>
<dbReference type="GO" id="GO:0005886">
    <property type="term" value="C:plasma membrane"/>
    <property type="evidence" value="ECO:0007669"/>
    <property type="project" value="UniProtKB-SubCell"/>
</dbReference>
<evidence type="ECO:0000256" key="4">
    <source>
        <dbReference type="ARBA" id="ARBA00022989"/>
    </source>
</evidence>
<dbReference type="Proteomes" id="UP000188235">
    <property type="component" value="Chromosome"/>
</dbReference>
<comment type="subcellular location">
    <subcellularLocation>
        <location evidence="1">Cell membrane</location>
        <topology evidence="1">Multi-pass membrane protein</topology>
    </subcellularLocation>
</comment>
<name>A0A1Q2CVG4_9ACTN</name>
<reference evidence="8 9" key="1">
    <citation type="journal article" date="2008" name="Int. J. Syst. Evol. Microbiol.">
        <title>Tessaracoccus flavescens sp. nov., isolated from marine sediment.</title>
        <authorList>
            <person name="Lee D.W."/>
            <person name="Lee S.D."/>
        </authorList>
    </citation>
    <scope>NUCLEOTIDE SEQUENCE [LARGE SCALE GENOMIC DNA]</scope>
    <source>
        <strain evidence="8 9">SST-39T</strain>
    </source>
</reference>
<feature type="region of interest" description="Disordered" evidence="6">
    <location>
        <begin position="121"/>
        <end position="174"/>
    </location>
</feature>
<feature type="compositionally biased region" description="Basic and acidic residues" evidence="6">
    <location>
        <begin position="149"/>
        <end position="163"/>
    </location>
</feature>
<dbReference type="RefSeq" id="WP_077348002.1">
    <property type="nucleotide sequence ID" value="NZ_CP019607.1"/>
</dbReference>
<dbReference type="KEGG" id="tfa:BW733_03740"/>
<evidence type="ECO:0008006" key="10">
    <source>
        <dbReference type="Google" id="ProtNLM"/>
    </source>
</evidence>
<dbReference type="GO" id="GO:0022857">
    <property type="term" value="F:transmembrane transporter activity"/>
    <property type="evidence" value="ECO:0007669"/>
    <property type="project" value="InterPro"/>
</dbReference>
<feature type="compositionally biased region" description="Basic residues" evidence="6">
    <location>
        <begin position="164"/>
        <end position="174"/>
    </location>
</feature>
<protein>
    <recommendedName>
        <fullName evidence="10">Major facilitator superfamily (MFS) profile domain-containing protein</fullName>
    </recommendedName>
</protein>
<dbReference type="InterPro" id="IPR011701">
    <property type="entry name" value="MFS"/>
</dbReference>
<dbReference type="PANTHER" id="PTHR23513:SF6">
    <property type="entry name" value="MAJOR FACILITATOR SUPERFAMILY ASSOCIATED DOMAIN-CONTAINING PROTEIN"/>
    <property type="match status" value="1"/>
</dbReference>
<keyword evidence="9" id="KW-1185">Reference proteome</keyword>
<evidence type="ECO:0000256" key="6">
    <source>
        <dbReference type="SAM" id="MobiDB-lite"/>
    </source>
</evidence>
<dbReference type="Gene3D" id="1.20.1250.20">
    <property type="entry name" value="MFS general substrate transporter like domains"/>
    <property type="match status" value="1"/>
</dbReference>
<dbReference type="InterPro" id="IPR036259">
    <property type="entry name" value="MFS_trans_sf"/>
</dbReference>
<accession>A0A1Q2CVG4</accession>
<dbReference type="EMBL" id="CP019607">
    <property type="protein sequence ID" value="AQP50077.1"/>
    <property type="molecule type" value="Genomic_DNA"/>
</dbReference>
<proteinExistence type="predicted"/>
<dbReference type="Pfam" id="PF07690">
    <property type="entry name" value="MFS_1"/>
    <property type="match status" value="1"/>
</dbReference>
<evidence type="ECO:0000256" key="5">
    <source>
        <dbReference type="ARBA" id="ARBA00023136"/>
    </source>
</evidence>
<evidence type="ECO:0000313" key="9">
    <source>
        <dbReference type="Proteomes" id="UP000188235"/>
    </source>
</evidence>
<keyword evidence="2" id="KW-1003">Cell membrane</keyword>
<evidence type="ECO:0000256" key="2">
    <source>
        <dbReference type="ARBA" id="ARBA00022475"/>
    </source>
</evidence>